<evidence type="ECO:0000256" key="1">
    <source>
        <dbReference type="SAM" id="MobiDB-lite"/>
    </source>
</evidence>
<feature type="region of interest" description="Disordered" evidence="1">
    <location>
        <begin position="33"/>
        <end position="57"/>
    </location>
</feature>
<evidence type="ECO:0000313" key="3">
    <source>
        <dbReference type="Proteomes" id="UP000198925"/>
    </source>
</evidence>
<dbReference type="AlphaFoldDB" id="A0A1G6QVV1"/>
<proteinExistence type="predicted"/>
<gene>
    <name evidence="2" type="ORF">SAMN04487779_1003187</name>
</gene>
<reference evidence="2 3" key="1">
    <citation type="submission" date="2016-10" db="EMBL/GenBank/DDBJ databases">
        <authorList>
            <person name="de Groot N.N."/>
        </authorList>
    </citation>
    <scope>NUCLEOTIDE SEQUENCE [LARGE SCALE GENOMIC DNA]</scope>
    <source>
        <strain evidence="2 3">CPCC 100156</strain>
    </source>
</reference>
<name>A0A1G6QVV1_9PROT</name>
<dbReference type="Proteomes" id="UP000198925">
    <property type="component" value="Unassembled WGS sequence"/>
</dbReference>
<protein>
    <submittedName>
        <fullName evidence="2">Uncharacterized protein</fullName>
    </submittedName>
</protein>
<keyword evidence="3" id="KW-1185">Reference proteome</keyword>
<organism evidence="2 3">
    <name type="scientific">Belnapia rosea</name>
    <dbReference type="NCBI Taxonomy" id="938405"/>
    <lineage>
        <taxon>Bacteria</taxon>
        <taxon>Pseudomonadati</taxon>
        <taxon>Pseudomonadota</taxon>
        <taxon>Alphaproteobacteria</taxon>
        <taxon>Acetobacterales</taxon>
        <taxon>Roseomonadaceae</taxon>
        <taxon>Belnapia</taxon>
    </lineage>
</organism>
<sequence>MADNQKGAPVLGALARYSQSGSAKAGQVPLNRAAGGMVTPRPPGSSGQSLGTVRVVA</sequence>
<accession>A0A1G6QVV1</accession>
<dbReference type="EMBL" id="FMZX01000003">
    <property type="protein sequence ID" value="SDC95915.1"/>
    <property type="molecule type" value="Genomic_DNA"/>
</dbReference>
<evidence type="ECO:0000313" key="2">
    <source>
        <dbReference type="EMBL" id="SDC95915.1"/>
    </source>
</evidence>
<dbReference type="RefSeq" id="WP_245704714.1">
    <property type="nucleotide sequence ID" value="NZ_FMZX01000003.1"/>
</dbReference>